<dbReference type="AlphaFoldDB" id="A0A0E9UXT3"/>
<reference evidence="1" key="1">
    <citation type="submission" date="2014-11" db="EMBL/GenBank/DDBJ databases">
        <authorList>
            <person name="Amaro Gonzalez C."/>
        </authorList>
    </citation>
    <scope>NUCLEOTIDE SEQUENCE</scope>
</reference>
<name>A0A0E9UXT3_ANGAN</name>
<reference evidence="1" key="2">
    <citation type="journal article" date="2015" name="Fish Shellfish Immunol.">
        <title>Early steps in the European eel (Anguilla anguilla)-Vibrio vulnificus interaction in the gills: Role of the RtxA13 toxin.</title>
        <authorList>
            <person name="Callol A."/>
            <person name="Pajuelo D."/>
            <person name="Ebbesson L."/>
            <person name="Teles M."/>
            <person name="MacKenzie S."/>
            <person name="Amaro C."/>
        </authorList>
    </citation>
    <scope>NUCLEOTIDE SEQUENCE</scope>
</reference>
<proteinExistence type="predicted"/>
<organism evidence="1">
    <name type="scientific">Anguilla anguilla</name>
    <name type="common">European freshwater eel</name>
    <name type="synonym">Muraena anguilla</name>
    <dbReference type="NCBI Taxonomy" id="7936"/>
    <lineage>
        <taxon>Eukaryota</taxon>
        <taxon>Metazoa</taxon>
        <taxon>Chordata</taxon>
        <taxon>Craniata</taxon>
        <taxon>Vertebrata</taxon>
        <taxon>Euteleostomi</taxon>
        <taxon>Actinopterygii</taxon>
        <taxon>Neopterygii</taxon>
        <taxon>Teleostei</taxon>
        <taxon>Anguilliformes</taxon>
        <taxon>Anguillidae</taxon>
        <taxon>Anguilla</taxon>
    </lineage>
</organism>
<accession>A0A0E9UXT3</accession>
<sequence length="22" mass="2576">MDKMCQSSSSCVMKHVRSNRNF</sequence>
<dbReference type="EMBL" id="GBXM01038819">
    <property type="protein sequence ID" value="JAH69758.1"/>
    <property type="molecule type" value="Transcribed_RNA"/>
</dbReference>
<protein>
    <submittedName>
        <fullName evidence="1">Uncharacterized protein</fullName>
    </submittedName>
</protein>
<evidence type="ECO:0000313" key="1">
    <source>
        <dbReference type="EMBL" id="JAH69758.1"/>
    </source>
</evidence>